<organism evidence="2 3">
    <name type="scientific">Penicillium digitatum</name>
    <name type="common">Green mold</name>
    <dbReference type="NCBI Taxonomy" id="36651"/>
    <lineage>
        <taxon>Eukaryota</taxon>
        <taxon>Fungi</taxon>
        <taxon>Dikarya</taxon>
        <taxon>Ascomycota</taxon>
        <taxon>Pezizomycotina</taxon>
        <taxon>Eurotiomycetes</taxon>
        <taxon>Eurotiomycetidae</taxon>
        <taxon>Eurotiales</taxon>
        <taxon>Aspergillaceae</taxon>
        <taxon>Penicillium</taxon>
    </lineage>
</organism>
<name>A0A7T6XW24_PENDI</name>
<evidence type="ECO:0000313" key="2">
    <source>
        <dbReference type="EMBL" id="QQK48341.1"/>
    </source>
</evidence>
<dbReference type="EMBL" id="CP060779">
    <property type="protein sequence ID" value="QQK48341.1"/>
    <property type="molecule type" value="Genomic_DNA"/>
</dbReference>
<sequence length="79" mass="8970">MGIDAQTDDSTEHLSSNTEAKPESQEAFLVVWCRTQDDQPFFTKSVVRVQPCCVRDHHKPEGQGVRCNDEIWVLFTSST</sequence>
<evidence type="ECO:0000256" key="1">
    <source>
        <dbReference type="SAM" id="MobiDB-lite"/>
    </source>
</evidence>
<feature type="region of interest" description="Disordered" evidence="1">
    <location>
        <begin position="1"/>
        <end position="23"/>
    </location>
</feature>
<evidence type="ECO:0000313" key="3">
    <source>
        <dbReference type="Proteomes" id="UP000595662"/>
    </source>
</evidence>
<gene>
    <name evidence="2" type="ORF">Pdw03_5976</name>
</gene>
<dbReference type="Proteomes" id="UP000595662">
    <property type="component" value="Chromosome 6"/>
</dbReference>
<protein>
    <submittedName>
        <fullName evidence="2">Uncharacterized protein</fullName>
    </submittedName>
</protein>
<dbReference type="RefSeq" id="XP_065958155.1">
    <property type="nucleotide sequence ID" value="XM_066101215.1"/>
</dbReference>
<accession>A0A7T6XW24</accession>
<proteinExistence type="predicted"/>
<dbReference type="GeneID" id="90952795"/>
<reference evidence="2 3" key="1">
    <citation type="submission" date="2020-08" db="EMBL/GenBank/DDBJ databases">
        <title>The completed genome sequence of the pathogenic ascomycete fungus Penicillium digitatum.</title>
        <authorList>
            <person name="Wang M."/>
        </authorList>
    </citation>
    <scope>NUCLEOTIDE SEQUENCE [LARGE SCALE GENOMIC DNA]</scope>
    <source>
        <strain evidence="2 3">PdW03</strain>
    </source>
</reference>
<dbReference type="AlphaFoldDB" id="A0A7T6XW24"/>